<dbReference type="InterPro" id="IPR036249">
    <property type="entry name" value="Thioredoxin-like_sf"/>
</dbReference>
<dbReference type="STRING" id="1797985.A2Y83_02015"/>
<feature type="chain" id="PRO_5009521124" description="Thioredoxin domain-containing protein" evidence="2">
    <location>
        <begin position="22"/>
        <end position="175"/>
    </location>
</feature>
<keyword evidence="1" id="KW-1133">Transmembrane helix</keyword>
<reference evidence="3 4" key="1">
    <citation type="journal article" date="2016" name="Nat. Commun.">
        <title>Thousands of microbial genomes shed light on interconnected biogeochemical processes in an aquifer system.</title>
        <authorList>
            <person name="Anantharaman K."/>
            <person name="Brown C.T."/>
            <person name="Hug L.A."/>
            <person name="Sharon I."/>
            <person name="Castelle C.J."/>
            <person name="Probst A.J."/>
            <person name="Thomas B.C."/>
            <person name="Singh A."/>
            <person name="Wilkins M.J."/>
            <person name="Karaoz U."/>
            <person name="Brodie E.L."/>
            <person name="Williams K.H."/>
            <person name="Hubbard S.S."/>
            <person name="Banfield J.F."/>
        </authorList>
    </citation>
    <scope>NUCLEOTIDE SEQUENCE [LARGE SCALE GENOMIC DNA]</scope>
</reference>
<dbReference type="CDD" id="cd01659">
    <property type="entry name" value="TRX_superfamily"/>
    <property type="match status" value="1"/>
</dbReference>
<evidence type="ECO:0008006" key="5">
    <source>
        <dbReference type="Google" id="ProtNLM"/>
    </source>
</evidence>
<sequence>MKLTKRLIILFILMLPLFALAQSSHPVDVFFFHQNGCPHCEEMKIFLAGLVRNDKAIKISAYEVSSDLNNQALFIEMAKAYGASPDGLPMLFIGDKAINGNYPTEVENEIAKCLSLDCASPMERLKNSTPDKPNDALTTDIMKLRWIVLILAIMFIAVLIYFSREKRNAAQNKGD</sequence>
<comment type="caution">
    <text evidence="3">The sequence shown here is derived from an EMBL/GenBank/DDBJ whole genome shotgun (WGS) entry which is preliminary data.</text>
</comment>
<accession>A0A1F5S0Y6</accession>
<dbReference type="Gene3D" id="3.40.30.10">
    <property type="entry name" value="Glutaredoxin"/>
    <property type="match status" value="1"/>
</dbReference>
<keyword evidence="1" id="KW-0812">Transmembrane</keyword>
<organism evidence="3 4">
    <name type="scientific">Candidatus Falkowbacteria bacterium RBG_13_39_14</name>
    <dbReference type="NCBI Taxonomy" id="1797985"/>
    <lineage>
        <taxon>Bacteria</taxon>
        <taxon>Candidatus Falkowiibacteriota</taxon>
    </lineage>
</organism>
<dbReference type="EMBL" id="MFFS01000094">
    <property type="protein sequence ID" value="OGF20355.1"/>
    <property type="molecule type" value="Genomic_DNA"/>
</dbReference>
<evidence type="ECO:0000256" key="2">
    <source>
        <dbReference type="SAM" id="SignalP"/>
    </source>
</evidence>
<evidence type="ECO:0000313" key="3">
    <source>
        <dbReference type="EMBL" id="OGF20355.1"/>
    </source>
</evidence>
<dbReference type="Proteomes" id="UP000178323">
    <property type="component" value="Unassembled WGS sequence"/>
</dbReference>
<protein>
    <recommendedName>
        <fullName evidence="5">Thioredoxin domain-containing protein</fullName>
    </recommendedName>
</protein>
<dbReference type="SUPFAM" id="SSF52833">
    <property type="entry name" value="Thioredoxin-like"/>
    <property type="match status" value="1"/>
</dbReference>
<evidence type="ECO:0000256" key="1">
    <source>
        <dbReference type="SAM" id="Phobius"/>
    </source>
</evidence>
<keyword evidence="1" id="KW-0472">Membrane</keyword>
<feature type="transmembrane region" description="Helical" evidence="1">
    <location>
        <begin position="144"/>
        <end position="163"/>
    </location>
</feature>
<feature type="signal peptide" evidence="2">
    <location>
        <begin position="1"/>
        <end position="21"/>
    </location>
</feature>
<proteinExistence type="predicted"/>
<evidence type="ECO:0000313" key="4">
    <source>
        <dbReference type="Proteomes" id="UP000178323"/>
    </source>
</evidence>
<dbReference type="AlphaFoldDB" id="A0A1F5S0Y6"/>
<name>A0A1F5S0Y6_9BACT</name>
<gene>
    <name evidence="3" type="ORF">A2Y83_02015</name>
</gene>
<keyword evidence="2" id="KW-0732">Signal</keyword>